<protein>
    <submittedName>
        <fullName evidence="10">S8 family serine peptidase</fullName>
    </submittedName>
</protein>
<dbReference type="InterPro" id="IPR006530">
    <property type="entry name" value="YD"/>
</dbReference>
<dbReference type="InterPro" id="IPR038234">
    <property type="entry name" value="Colicin_E5_C_sf"/>
</dbReference>
<dbReference type="InterPro" id="IPR031325">
    <property type="entry name" value="RHS_repeat"/>
</dbReference>
<dbReference type="InterPro" id="IPR045351">
    <property type="entry name" value="DUF6531"/>
</dbReference>
<dbReference type="PANTHER" id="PTHR32305">
    <property type="match status" value="1"/>
</dbReference>
<dbReference type="CDD" id="cd07473">
    <property type="entry name" value="Peptidases_S8_Subtilisin_like"/>
    <property type="match status" value="1"/>
</dbReference>
<dbReference type="InterPro" id="IPR000209">
    <property type="entry name" value="Peptidase_S8/S53_dom"/>
</dbReference>
<proteinExistence type="inferred from homology"/>
<reference evidence="11" key="1">
    <citation type="journal article" date="2019" name="Int. J. Syst. Evol. Microbiol.">
        <title>The Global Catalogue of Microorganisms (GCM) 10K type strain sequencing project: providing services to taxonomists for standard genome sequencing and annotation.</title>
        <authorList>
            <consortium name="The Broad Institute Genomics Platform"/>
            <consortium name="The Broad Institute Genome Sequencing Center for Infectious Disease"/>
            <person name="Wu L."/>
            <person name="Ma J."/>
        </authorList>
    </citation>
    <scope>NUCLEOTIDE SEQUENCE [LARGE SCALE GENOMIC DNA]</scope>
    <source>
        <strain evidence="11">CGMCC 1.18575</strain>
    </source>
</reference>
<dbReference type="InterPro" id="IPR036844">
    <property type="entry name" value="Hint_dom_sf"/>
</dbReference>
<dbReference type="Pfam" id="PF25023">
    <property type="entry name" value="TEN_YD-shell"/>
    <property type="match status" value="2"/>
</dbReference>
<comment type="caution">
    <text evidence="10">The sequence shown here is derived from an EMBL/GenBank/DDBJ whole genome shotgun (WGS) entry which is preliminary data.</text>
</comment>
<dbReference type="Pfam" id="PF07591">
    <property type="entry name" value="PT-HINT"/>
    <property type="match status" value="1"/>
</dbReference>
<keyword evidence="5 6" id="KW-0720">Serine protease</keyword>
<evidence type="ECO:0000256" key="3">
    <source>
        <dbReference type="ARBA" id="ARBA00022737"/>
    </source>
</evidence>
<dbReference type="InterPro" id="IPR034204">
    <property type="entry name" value="PfSUB1-like_cat_dom"/>
</dbReference>
<name>A0ABW0HVL4_9BACL</name>
<dbReference type="InterPro" id="IPR022385">
    <property type="entry name" value="Rhs_assc_core"/>
</dbReference>
<dbReference type="NCBIfam" id="TIGR03696">
    <property type="entry name" value="Rhs_assc_core"/>
    <property type="match status" value="1"/>
</dbReference>
<dbReference type="SUPFAM" id="SSF52743">
    <property type="entry name" value="Subtilisin-like"/>
    <property type="match status" value="1"/>
</dbReference>
<dbReference type="CDD" id="cd00081">
    <property type="entry name" value="Hint"/>
    <property type="match status" value="1"/>
</dbReference>
<organism evidence="10 11">
    <name type="scientific">Cohnella soli</name>
    <dbReference type="NCBI Taxonomy" id="425005"/>
    <lineage>
        <taxon>Bacteria</taxon>
        <taxon>Bacillati</taxon>
        <taxon>Bacillota</taxon>
        <taxon>Bacilli</taxon>
        <taxon>Bacillales</taxon>
        <taxon>Paenibacillaceae</taxon>
        <taxon>Cohnella</taxon>
    </lineage>
</organism>
<evidence type="ECO:0000256" key="2">
    <source>
        <dbReference type="ARBA" id="ARBA00022670"/>
    </source>
</evidence>
<dbReference type="InterPro" id="IPR006141">
    <property type="entry name" value="Intein_N"/>
</dbReference>
<dbReference type="InterPro" id="IPR050708">
    <property type="entry name" value="T6SS_VgrG/RHS"/>
</dbReference>
<dbReference type="PROSITE" id="PS51892">
    <property type="entry name" value="SUBTILASE"/>
    <property type="match status" value="1"/>
</dbReference>
<dbReference type="InterPro" id="IPR056823">
    <property type="entry name" value="TEN-like_YD-shell"/>
</dbReference>
<keyword evidence="2 6" id="KW-0645">Protease</keyword>
<dbReference type="Gene3D" id="3.30.2310.30">
    <property type="match status" value="1"/>
</dbReference>
<gene>
    <name evidence="10" type="ORF">ACFPOF_16840</name>
</gene>
<accession>A0ABW0HVL4</accession>
<feature type="chain" id="PRO_5045888953" evidence="8">
    <location>
        <begin position="30"/>
        <end position="2935"/>
    </location>
</feature>
<dbReference type="InterPro" id="IPR003587">
    <property type="entry name" value="Hint_dom_N"/>
</dbReference>
<dbReference type="PROSITE" id="PS50818">
    <property type="entry name" value="INTEIN_C_TER"/>
    <property type="match status" value="1"/>
</dbReference>
<dbReference type="RefSeq" id="WP_378134683.1">
    <property type="nucleotide sequence ID" value="NZ_JBHSMI010000028.1"/>
</dbReference>
<dbReference type="Pfam" id="PF00082">
    <property type="entry name" value="Peptidase_S8"/>
    <property type="match status" value="1"/>
</dbReference>
<dbReference type="InterPro" id="IPR022398">
    <property type="entry name" value="Peptidase_S8_His-AS"/>
</dbReference>
<dbReference type="Pfam" id="PF20148">
    <property type="entry name" value="DUF6531"/>
    <property type="match status" value="1"/>
</dbReference>
<evidence type="ECO:0000256" key="4">
    <source>
        <dbReference type="ARBA" id="ARBA00022801"/>
    </source>
</evidence>
<dbReference type="SUPFAM" id="SSF102824">
    <property type="entry name" value="Colicin D/E5 nuclease domain"/>
    <property type="match status" value="1"/>
</dbReference>
<dbReference type="Gene3D" id="3.40.50.200">
    <property type="entry name" value="Peptidase S8/S53 domain"/>
    <property type="match status" value="1"/>
</dbReference>
<dbReference type="PROSITE" id="PS00138">
    <property type="entry name" value="SUBTILASE_SER"/>
    <property type="match status" value="1"/>
</dbReference>
<keyword evidence="11" id="KW-1185">Reference proteome</keyword>
<dbReference type="PROSITE" id="PS00136">
    <property type="entry name" value="SUBTILASE_ASP"/>
    <property type="match status" value="1"/>
</dbReference>
<dbReference type="InterPro" id="IPR023828">
    <property type="entry name" value="Peptidase_S8_Ser-AS"/>
</dbReference>
<feature type="active site" description="Charge relay system" evidence="6">
    <location>
        <position position="384"/>
    </location>
</feature>
<keyword evidence="3" id="KW-0677">Repeat</keyword>
<sequence length="2935" mass="319234">MRRLMRYVAVFSLLTLLASTLLSDFSVYAAQNAQQPKAAPRHKTELLVKYKSGAQSQTINSKVKTKLKLGKLESKRKSKKNRIEVLQVGDGDNLDQTIAELKKDPNVEYAQPNYQLTISEAPQDERFADQWGLANVGQTVGSQAGTAGVDIDANTAWGLTLGSPSVLVGVLDTGIDITHPDLANNIYTNPNEIPDNGIDDDGNGYIDDVHGYDFASGDATVFDSETDDKHGTHVAGIIAAEANDIGVRGVAPGVSLLPLKFITGGSGYTSDAIEAIEYAQSMGVSILNVSFGGPDNNPALRDALGQSGMLVVAAAGNQGGSVDTTPVYPASYTLANLISVTAVDNQGKLASFAGYGSTVDVAAPGVGIVSTLPNENYGALSGTSMAAPFVTGIAALLKSKYPDLTNAQILSRIQGNVTSAAALKGKVASGGLVSASAALTGQAVVTTPDPQETPAPDKGSTKGGGMVVTLAADISANLLEQLHYGEEGVNLFTGNYSKTVTDLSVSAPGFMVNMSRTYNSKDDRATSSMGRGWTFGFEGNVKDDTTNPSGLKVVKLPNGGAQVFVKNANGTYTANDSHSTLVKLADNTHVLTTKDQYTYGFNVAGFLSWMQDRNGNRLTIETDAQGKTRKITDTAGRIYTMGYNATGYITTVTDPIGRVVTYGYDAQNRLSTVTDPNGKVISKYGYDSSNYLTSVQDGSSTVLESITYNHAAGVDQHKVTTATNATGNVLVYTYDAANRKTTVKDVAGLTTIKWYDTAGYVIKSQDPEGKVTLAEYFLDANSYNKFGEEKSITDRYGNKTQYERDNNGNITKIINPNNSFRTYEYDSNNNLVLEKDELGKRTEYIYDSNKIRLLKKVQPTNGTDVYSETANPDLFAITSYQYVSDADATKLGYKAKGLLQAETDPEGGLTQYGYDADGNKTSITDPAGNETTSTYNGIGWKTSDTSPLGFVTTYDYDKNGRLVRTVEEGGETTVNVYDNYGRVIQTVSPLVYNAADDGLNDASPTIVYRKTSVGTRIAYEANGLVKSKTDALGNVTAFTYDVYGNVASETKPNGAVYLYQFDVMNRLKKTQFKTDEAAIPATLDTTVYVALADGRFQKKLTVYASDTNTSTTTWTYDALGREESILRADGTTTSTVYNVNGTIKSTKDARGNATLYRYDGLNRLTGTWTPLEGAKFTYKGISYDRTGRKTGEQLGKDAVSAMATPSVDRLITTQTSYTINGLIAQTLTSAGGKTTFEYDALGRVTREDVYTSSSEAITTEYTYDYHAKPIEVKKHVRSGDLAGNDFTDDSDTVLVSSYTFDAVGNVVKEVRPDGVVSQSTYDLLGRVLSTTTEGIDEKGLPTELKTSQTYDNMGNVLTSTDAIGNLTTSTYDKRGQLLTQTDALGGVTAYAYDRAGRKTLEVSPQSYDATKALMEVSRTEYIYDSMNRVQAVKTFFTDKKLNPTTFAWIDTPTERVTKAYAYDENGNIIKELDGEGYAAGTGASISARIQSGYSTEMTYNAANLPITVRDAVSKERGLKFTTKTLYDGAGRAIGVMNANGNVNGTRYDDAGNVTAQTVRVSLNAPEKVLKTTTYDLAGRAMSETDGNGNTTKVTYNAFSQVARSEEPGDASMPAYSVTNQYDLMGRLLKAEDVEGMVTLYTYDPQGKTLSQTNQQKDGSQAITTSTTYDKNGHARFVTDGNGNVTEYVYDALGRAVESKVKVTNVSGTTSSQSTKTGYDKNGNKLWEENWLGNRTTYTYDERNRLVATTDAAGVVILKAVYNANDAQVASYDALNRVTTFTFDHNNRLVSQIDPEGHATAQTYTNTGLQASQTDGQGNTTRYAYDERGQLTSVTNALGEVTSYTYDLNGNKLTQKDGRGFVTSFEYNTANLLLRRIDHGGRTGKPGNYQYDSSKVESYAYTASGQLKTQVDRNGNTTTFLYDAHNRLISKSVDGSGLVLKDNAIFYTYDNNGNQLSMKDPSGLTTRTYDELNRVTTKSTLGLGTTTFQLDQTAGLTAGFVAEVTTDPKNNVTTKLYDKTNRLVEVRDGTALQASYTYYVDGTQQQVTYASGAKEQYTYNKNNKLTKLENYQGTTLLDVYTYDYDNADNQKWKNETVNGVVKGKTDYTYDALNRLQMVQEPSGKKTEYTFDPAGNRWNEKTTTNGSVSMIAYTYNEQNRLLNTIEVKSIGETQQVNYAYDNNGNLINKSTEVRKKVDPSNLPTPTFGLFIYGQTNPNPRISDVLEGVAVYEYDGFNQLMKVATGNSGATYQYNGDGLRVKKTTSEGITTNYLYEYDKVVLETDGKNKQTARHLYGLNLISRTMGAETYFYLYNGHADVTALLTPTGVVASSYVYDAYGNITNQAGTVKNPIRYAGYQYDEESKLYYLNARYYDPKLARFLTEDSYRGQADDPLSLNLYSYVHNEPIMYWDPTGHYVASDKEYNSVAQAQIIALTNQYYAATTPQEKAAISQQAEAIRKDPASKQAVVSPLNFQSGSISAVLSAAAAQAAGPKGTSGMTSTQWTTLINSVGITATPSKATNNVVMSSPSITVTQTTVVTTIGRTNISTSSTATVVNGAVAAASASVSNSNDFKYNLSANELNFVKDVILTSTDLTKKKTYSMAEAIFIMDTMILHAAEPGGYGEISVSELKAVNKDILANGRAADFIELAYKTNFVAGMSVSEANAYYAYEHDPMMAAKALLALGISNIIVTKSSPIEVRGREIRQRTSVADCNCFVAGTKVMTDEGEKNIEDIQVGDKVLSKDEETGEVAYKEVTATFNHETDEIYKIHVGGQMIESTFNHPFYVKDKGWIFVKDLKVGDLLVQSDGNTLKIDSIELLHKHVTVYNMTVDEFHTYFVSDLGIWVHNTGKCNVEFSDKFSKPQYKNQVSERGWTNDSIANAIQNPVKTGTTTNKYTGNSVTLYYVDDVHYVAVDNGTGKVIQVADLNKADWKMDLTK</sequence>
<comment type="similarity">
    <text evidence="1 6 7">Belongs to the peptidase S8 family.</text>
</comment>
<dbReference type="PROSITE" id="PS00137">
    <property type="entry name" value="SUBTILASE_HIS"/>
    <property type="match status" value="1"/>
</dbReference>
<evidence type="ECO:0000259" key="9">
    <source>
        <dbReference type="SMART" id="SM00306"/>
    </source>
</evidence>
<dbReference type="SMART" id="SM00306">
    <property type="entry name" value="HintN"/>
    <property type="match status" value="1"/>
</dbReference>
<dbReference type="InterPro" id="IPR023827">
    <property type="entry name" value="Peptidase_S8_Asp-AS"/>
</dbReference>
<evidence type="ECO:0000313" key="11">
    <source>
        <dbReference type="Proteomes" id="UP001596113"/>
    </source>
</evidence>
<dbReference type="InterPro" id="IPR021964">
    <property type="entry name" value="Colicin_E5_C"/>
</dbReference>
<dbReference type="InterPro" id="IPR036852">
    <property type="entry name" value="Peptidase_S8/S53_dom_sf"/>
</dbReference>
<dbReference type="PRINTS" id="PR00723">
    <property type="entry name" value="SUBTILISIN"/>
</dbReference>
<evidence type="ECO:0000256" key="1">
    <source>
        <dbReference type="ARBA" id="ARBA00011073"/>
    </source>
</evidence>
<dbReference type="InterPro" id="IPR015500">
    <property type="entry name" value="Peptidase_S8_subtilisin-rel"/>
</dbReference>
<dbReference type="NCBIfam" id="TIGR01643">
    <property type="entry name" value="YD_repeat_2x"/>
    <property type="match status" value="11"/>
</dbReference>
<dbReference type="SUPFAM" id="SSF51294">
    <property type="entry name" value="Hedgehog/intein (Hint) domain"/>
    <property type="match status" value="1"/>
</dbReference>
<dbReference type="Gene3D" id="2.170.16.10">
    <property type="entry name" value="Hedgehog/Intein (Hint) domain"/>
    <property type="match status" value="1"/>
</dbReference>
<dbReference type="PANTHER" id="PTHR32305:SF15">
    <property type="entry name" value="PROTEIN RHSA-RELATED"/>
    <property type="match status" value="1"/>
</dbReference>
<dbReference type="EMBL" id="JBHSMI010000028">
    <property type="protein sequence ID" value="MFC5404403.1"/>
    <property type="molecule type" value="Genomic_DNA"/>
</dbReference>
<evidence type="ECO:0000256" key="8">
    <source>
        <dbReference type="SAM" id="SignalP"/>
    </source>
</evidence>
<dbReference type="Pfam" id="PF12106">
    <property type="entry name" value="Colicin_E5"/>
    <property type="match status" value="1"/>
</dbReference>
<dbReference type="Pfam" id="PF05593">
    <property type="entry name" value="RHS_repeat"/>
    <property type="match status" value="7"/>
</dbReference>
<evidence type="ECO:0000313" key="10">
    <source>
        <dbReference type="EMBL" id="MFC5404403.1"/>
    </source>
</evidence>
<dbReference type="InterPro" id="IPR030934">
    <property type="entry name" value="Intein_C"/>
</dbReference>
<feature type="signal peptide" evidence="8">
    <location>
        <begin position="1"/>
        <end position="29"/>
    </location>
</feature>
<feature type="active site" description="Charge relay system" evidence="6">
    <location>
        <position position="230"/>
    </location>
</feature>
<keyword evidence="8" id="KW-0732">Signal</keyword>
<feature type="domain" description="Hint" evidence="9">
    <location>
        <begin position="2711"/>
        <end position="2805"/>
    </location>
</feature>
<keyword evidence="4 6" id="KW-0378">Hydrolase</keyword>
<evidence type="ECO:0000256" key="6">
    <source>
        <dbReference type="PROSITE-ProRule" id="PRU01240"/>
    </source>
</evidence>
<dbReference type="Proteomes" id="UP001596113">
    <property type="component" value="Unassembled WGS sequence"/>
</dbReference>
<feature type="active site" description="Charge relay system" evidence="6">
    <location>
        <position position="172"/>
    </location>
</feature>
<dbReference type="PROSITE" id="PS50817">
    <property type="entry name" value="INTEIN_N_TER"/>
    <property type="match status" value="1"/>
</dbReference>
<dbReference type="InterPro" id="IPR038233">
    <property type="entry name" value="Colicin_D/E5_nuclease"/>
</dbReference>
<evidence type="ECO:0000256" key="7">
    <source>
        <dbReference type="RuleBase" id="RU003355"/>
    </source>
</evidence>
<dbReference type="Pfam" id="PF22148">
    <property type="entry name" value="Fervidolysin_NPro-like"/>
    <property type="match status" value="1"/>
</dbReference>
<dbReference type="Gene3D" id="2.180.10.10">
    <property type="entry name" value="RHS repeat-associated core"/>
    <property type="match status" value="6"/>
</dbReference>
<dbReference type="InterPro" id="IPR054399">
    <property type="entry name" value="Fervidolysin-like_N_prodom"/>
</dbReference>
<evidence type="ECO:0000256" key="5">
    <source>
        <dbReference type="ARBA" id="ARBA00022825"/>
    </source>
</evidence>